<organism evidence="4 5">
    <name type="scientific">candidate division WOR-1 bacterium RIFOXYC2_FULL_46_14</name>
    <dbReference type="NCBI Taxonomy" id="1802587"/>
    <lineage>
        <taxon>Bacteria</taxon>
        <taxon>Bacillati</taxon>
        <taxon>Saganbacteria</taxon>
    </lineage>
</organism>
<sequence length="323" mass="36436">MGDINYDFIKNIYESVGKGNPSPKTPPPNSSSPKKPWGKIILVAFAIILAVFFGFAIAILSRFMLFETVLALLPGEKLIPKTNILILGLDKGVEIHRSDSILVVHLDPQGNKANILSVPRDTLVAVPGRGLDKINHSFAYGGAELTRQTVENFLKIKIPYYVTIDISGLEKMIDEIGGVRIDVEKRMFYVDYAQNLYVDLKPGMQTLNGRDSLSYLRYRHDREGDFGRITRQQKFVGALTKKMMQGGTFFSYPKLMLKFLSYLQTNLNTKEVLGFVLSMKKIYELGQIDMDSLRGNPISMDGVFYLQPVDSEVQEAVSKYFRQ</sequence>
<dbReference type="EMBL" id="MEUJ01000005">
    <property type="protein sequence ID" value="OGC39757.1"/>
    <property type="molecule type" value="Genomic_DNA"/>
</dbReference>
<dbReference type="PANTHER" id="PTHR33392:SF6">
    <property type="entry name" value="POLYISOPRENYL-TEICHOIC ACID--PEPTIDOGLYCAN TEICHOIC ACID TRANSFERASE TAGU"/>
    <property type="match status" value="1"/>
</dbReference>
<dbReference type="Pfam" id="PF03816">
    <property type="entry name" value="LytR_cpsA_psr"/>
    <property type="match status" value="1"/>
</dbReference>
<comment type="similarity">
    <text evidence="1">Belongs to the LytR/CpsA/Psr (LCP) family.</text>
</comment>
<gene>
    <name evidence="4" type="ORF">A2438_04430</name>
</gene>
<dbReference type="Gene3D" id="3.40.630.190">
    <property type="entry name" value="LCP protein"/>
    <property type="match status" value="1"/>
</dbReference>
<evidence type="ECO:0000313" key="4">
    <source>
        <dbReference type="EMBL" id="OGC39757.1"/>
    </source>
</evidence>
<dbReference type="InterPro" id="IPR050922">
    <property type="entry name" value="LytR/CpsA/Psr_CW_biosynth"/>
</dbReference>
<name>A0A1F4U4G9_UNCSA</name>
<keyword evidence="2" id="KW-0472">Membrane</keyword>
<evidence type="ECO:0000256" key="2">
    <source>
        <dbReference type="SAM" id="Phobius"/>
    </source>
</evidence>
<dbReference type="NCBIfam" id="TIGR00350">
    <property type="entry name" value="lytR_cpsA_psr"/>
    <property type="match status" value="1"/>
</dbReference>
<protein>
    <recommendedName>
        <fullName evidence="3">Cell envelope-related transcriptional attenuator domain-containing protein</fullName>
    </recommendedName>
</protein>
<keyword evidence="2" id="KW-0812">Transmembrane</keyword>
<comment type="caution">
    <text evidence="4">The sequence shown here is derived from an EMBL/GenBank/DDBJ whole genome shotgun (WGS) entry which is preliminary data.</text>
</comment>
<feature type="transmembrane region" description="Helical" evidence="2">
    <location>
        <begin position="40"/>
        <end position="60"/>
    </location>
</feature>
<dbReference type="Proteomes" id="UP000179242">
    <property type="component" value="Unassembled WGS sequence"/>
</dbReference>
<reference evidence="4 5" key="1">
    <citation type="journal article" date="2016" name="Nat. Commun.">
        <title>Thousands of microbial genomes shed light on interconnected biogeochemical processes in an aquifer system.</title>
        <authorList>
            <person name="Anantharaman K."/>
            <person name="Brown C.T."/>
            <person name="Hug L.A."/>
            <person name="Sharon I."/>
            <person name="Castelle C.J."/>
            <person name="Probst A.J."/>
            <person name="Thomas B.C."/>
            <person name="Singh A."/>
            <person name="Wilkins M.J."/>
            <person name="Karaoz U."/>
            <person name="Brodie E.L."/>
            <person name="Williams K.H."/>
            <person name="Hubbard S.S."/>
            <person name="Banfield J.F."/>
        </authorList>
    </citation>
    <scope>NUCLEOTIDE SEQUENCE [LARGE SCALE GENOMIC DNA]</scope>
</reference>
<keyword evidence="2" id="KW-1133">Transmembrane helix</keyword>
<evidence type="ECO:0000313" key="5">
    <source>
        <dbReference type="Proteomes" id="UP000179242"/>
    </source>
</evidence>
<accession>A0A1F4U4G9</accession>
<dbReference type="PANTHER" id="PTHR33392">
    <property type="entry name" value="POLYISOPRENYL-TEICHOIC ACID--PEPTIDOGLYCAN TEICHOIC ACID TRANSFERASE TAGU"/>
    <property type="match status" value="1"/>
</dbReference>
<evidence type="ECO:0000259" key="3">
    <source>
        <dbReference type="Pfam" id="PF03816"/>
    </source>
</evidence>
<dbReference type="AlphaFoldDB" id="A0A1F4U4G9"/>
<dbReference type="InterPro" id="IPR004474">
    <property type="entry name" value="LytR_CpsA_psr"/>
</dbReference>
<proteinExistence type="inferred from homology"/>
<evidence type="ECO:0000256" key="1">
    <source>
        <dbReference type="ARBA" id="ARBA00006068"/>
    </source>
</evidence>
<feature type="domain" description="Cell envelope-related transcriptional attenuator" evidence="3">
    <location>
        <begin position="97"/>
        <end position="244"/>
    </location>
</feature>